<keyword evidence="9" id="KW-0564">Palmitate</keyword>
<evidence type="ECO:0000256" key="13">
    <source>
        <dbReference type="SAM" id="MobiDB-lite"/>
    </source>
</evidence>
<gene>
    <name evidence="14" type="primary">lolB</name>
    <name evidence="14" type="ORF">Ljam_1604</name>
</gene>
<dbReference type="RefSeq" id="WP_238583709.1">
    <property type="nucleotide sequence ID" value="NZ_CAAAJF010000005.1"/>
</dbReference>
<name>A0A0W0UHP5_9GAMM</name>
<dbReference type="CDD" id="cd16326">
    <property type="entry name" value="LolB"/>
    <property type="match status" value="1"/>
</dbReference>
<keyword evidence="10" id="KW-0143">Chaperone</keyword>
<keyword evidence="5" id="KW-0813">Transport</keyword>
<dbReference type="AlphaFoldDB" id="A0A0W0UHP5"/>
<dbReference type="GO" id="GO:0015031">
    <property type="term" value="P:protein transport"/>
    <property type="evidence" value="ECO:0007669"/>
    <property type="project" value="UniProtKB-KW"/>
</dbReference>
<reference evidence="14 15" key="1">
    <citation type="submission" date="2015-11" db="EMBL/GenBank/DDBJ databases">
        <title>Genomic analysis of 38 Legionella species identifies large and diverse effector repertoires.</title>
        <authorList>
            <person name="Burstein D."/>
            <person name="Amaro F."/>
            <person name="Zusman T."/>
            <person name="Lifshitz Z."/>
            <person name="Cohen O."/>
            <person name="Gilbert J.A."/>
            <person name="Pupko T."/>
            <person name="Shuman H.A."/>
            <person name="Segal G."/>
        </authorList>
    </citation>
    <scope>NUCLEOTIDE SEQUENCE [LARGE SCALE GENOMIC DNA]</scope>
    <source>
        <strain evidence="14 15">JA-26-G1-E2</strain>
    </source>
</reference>
<dbReference type="NCBIfam" id="TIGR00548">
    <property type="entry name" value="lolB"/>
    <property type="match status" value="1"/>
</dbReference>
<keyword evidence="12" id="KW-0449">Lipoprotein</keyword>
<feature type="region of interest" description="Disordered" evidence="13">
    <location>
        <begin position="43"/>
        <end position="66"/>
    </location>
</feature>
<dbReference type="PROSITE" id="PS51257">
    <property type="entry name" value="PROKAR_LIPOPROTEIN"/>
    <property type="match status" value="1"/>
</dbReference>
<dbReference type="GO" id="GO:0009279">
    <property type="term" value="C:cell outer membrane"/>
    <property type="evidence" value="ECO:0007669"/>
    <property type="project" value="UniProtKB-SubCell"/>
</dbReference>
<dbReference type="PATRIC" id="fig|455.5.peg.1694"/>
<evidence type="ECO:0000313" key="15">
    <source>
        <dbReference type="Proteomes" id="UP000054715"/>
    </source>
</evidence>
<dbReference type="EMBL" id="LNYG01000013">
    <property type="protein sequence ID" value="KTD07409.1"/>
    <property type="molecule type" value="Genomic_DNA"/>
</dbReference>
<dbReference type="InterPro" id="IPR029046">
    <property type="entry name" value="LolA/LolB/LppX"/>
</dbReference>
<dbReference type="Pfam" id="PF03550">
    <property type="entry name" value="LolB"/>
    <property type="match status" value="1"/>
</dbReference>
<accession>A0A0W0UHP5</accession>
<dbReference type="STRING" id="455.Ljam_1604"/>
<evidence type="ECO:0000256" key="3">
    <source>
        <dbReference type="ARBA" id="ARBA00011245"/>
    </source>
</evidence>
<dbReference type="Gene3D" id="2.50.20.10">
    <property type="entry name" value="Lipoprotein localisation LolA/LolB/LppX"/>
    <property type="match status" value="1"/>
</dbReference>
<evidence type="ECO:0000256" key="11">
    <source>
        <dbReference type="ARBA" id="ARBA00023237"/>
    </source>
</evidence>
<dbReference type="InterPro" id="IPR004565">
    <property type="entry name" value="OM_lipoprot_LolB"/>
</dbReference>
<evidence type="ECO:0000256" key="7">
    <source>
        <dbReference type="ARBA" id="ARBA00022927"/>
    </source>
</evidence>
<evidence type="ECO:0000313" key="14">
    <source>
        <dbReference type="EMBL" id="KTD07409.1"/>
    </source>
</evidence>
<evidence type="ECO:0000256" key="4">
    <source>
        <dbReference type="ARBA" id="ARBA00016202"/>
    </source>
</evidence>
<keyword evidence="6" id="KW-0732">Signal</keyword>
<evidence type="ECO:0000256" key="5">
    <source>
        <dbReference type="ARBA" id="ARBA00022448"/>
    </source>
</evidence>
<comment type="caution">
    <text evidence="14">The sequence shown here is derived from an EMBL/GenBank/DDBJ whole genome shotgun (WGS) entry which is preliminary data.</text>
</comment>
<evidence type="ECO:0000256" key="2">
    <source>
        <dbReference type="ARBA" id="ARBA00009696"/>
    </source>
</evidence>
<keyword evidence="7" id="KW-0653">Protein transport</keyword>
<comment type="subunit">
    <text evidence="3">Monomer.</text>
</comment>
<protein>
    <recommendedName>
        <fullName evidence="4">Outer-membrane lipoprotein LolB</fullName>
    </recommendedName>
</protein>
<comment type="subcellular location">
    <subcellularLocation>
        <location evidence="1">Cell outer membrane</location>
        <topology evidence="1">Lipid-anchor</topology>
    </subcellularLocation>
</comment>
<evidence type="ECO:0000256" key="6">
    <source>
        <dbReference type="ARBA" id="ARBA00022729"/>
    </source>
</evidence>
<sequence>MNAIKLTLLGSILLTACTPRPTTMDGTSSYYPNRTAKAEAITPGSTTTTTAETFSATGNNKNVDKKQASETVAETKGNTAETAKIAATSSASAISSWEISGAMAARSKNKGWNASVNWLQRGIGHYQIRLFGPLGSGTVLINKKGGLVTLRDGPKTASSSNAEELLKKQTGIRLPVNNLYYWVRGLPAPGHVQSAKRDSANHLLVLKQSGYVIDYGQYTSVGKTVLPSVIRLQGNGVFIKLVIKRWRI</sequence>
<evidence type="ECO:0000256" key="10">
    <source>
        <dbReference type="ARBA" id="ARBA00023186"/>
    </source>
</evidence>
<evidence type="ECO:0000256" key="9">
    <source>
        <dbReference type="ARBA" id="ARBA00023139"/>
    </source>
</evidence>
<comment type="similarity">
    <text evidence="2">Belongs to the LolB family.</text>
</comment>
<evidence type="ECO:0000256" key="1">
    <source>
        <dbReference type="ARBA" id="ARBA00004459"/>
    </source>
</evidence>
<evidence type="ECO:0000256" key="8">
    <source>
        <dbReference type="ARBA" id="ARBA00023136"/>
    </source>
</evidence>
<keyword evidence="11" id="KW-0998">Cell outer membrane</keyword>
<evidence type="ECO:0000256" key="12">
    <source>
        <dbReference type="ARBA" id="ARBA00023288"/>
    </source>
</evidence>
<dbReference type="SUPFAM" id="SSF89392">
    <property type="entry name" value="Prokaryotic lipoproteins and lipoprotein localization factors"/>
    <property type="match status" value="1"/>
</dbReference>
<organism evidence="14 15">
    <name type="scientific">Legionella jamestowniensis</name>
    <dbReference type="NCBI Taxonomy" id="455"/>
    <lineage>
        <taxon>Bacteria</taxon>
        <taxon>Pseudomonadati</taxon>
        <taxon>Pseudomonadota</taxon>
        <taxon>Gammaproteobacteria</taxon>
        <taxon>Legionellales</taxon>
        <taxon>Legionellaceae</taxon>
        <taxon>Legionella</taxon>
    </lineage>
</organism>
<dbReference type="Proteomes" id="UP000054715">
    <property type="component" value="Unassembled WGS sequence"/>
</dbReference>
<proteinExistence type="inferred from homology"/>
<feature type="compositionally biased region" description="Low complexity" evidence="13">
    <location>
        <begin position="43"/>
        <end position="58"/>
    </location>
</feature>
<keyword evidence="8" id="KW-0472">Membrane</keyword>